<reference evidence="2" key="1">
    <citation type="submission" date="2020-01" db="EMBL/GenBank/DDBJ databases">
        <authorList>
            <consortium name="DOE Joint Genome Institute"/>
            <person name="Haridas S."/>
            <person name="Albert R."/>
            <person name="Binder M."/>
            <person name="Bloem J."/>
            <person name="Labutti K."/>
            <person name="Salamov A."/>
            <person name="Andreopoulos B."/>
            <person name="Baker S.E."/>
            <person name="Barry K."/>
            <person name="Bills G."/>
            <person name="Bluhm B.H."/>
            <person name="Cannon C."/>
            <person name="Castanera R."/>
            <person name="Culley D.E."/>
            <person name="Daum C."/>
            <person name="Ezra D."/>
            <person name="Gonzalez J.B."/>
            <person name="Henrissat B."/>
            <person name="Kuo A."/>
            <person name="Liang C."/>
            <person name="Lipzen A."/>
            <person name="Lutzoni F."/>
            <person name="Magnuson J."/>
            <person name="Mondo S."/>
            <person name="Nolan M."/>
            <person name="Ohm R."/>
            <person name="Pangilinan J."/>
            <person name="Park H.-J."/>
            <person name="Ramirez L."/>
            <person name="Alfaro M."/>
            <person name="Sun H."/>
            <person name="Tritt A."/>
            <person name="Yoshinaga Y."/>
            <person name="Zwiers L.-H."/>
            <person name="Turgeon B.G."/>
            <person name="Goodwin S.B."/>
            <person name="Spatafora J.W."/>
            <person name="Crous P.W."/>
            <person name="Grigoriev I.V."/>
        </authorList>
    </citation>
    <scope>NUCLEOTIDE SEQUENCE</scope>
    <source>
        <strain evidence="2">CBS 342.82</strain>
    </source>
</reference>
<sequence>MRFSGAQAPSETSHDIVGLTSATRAATSHYDPTRTKKIYSEKSQELQRWIKELWDRYCITYEKDPMTTLSSFLTPDLYDFFHWMLRERKGRIRKAGTIQTYWNTLTLVRQLETKQFEIAPQVQIEMCGARQQLVNEFGLSTEKEAKPIMRAEDEFELLKTLWESSEVEMQHERLRVQLALMIQLAGITGNRPGALRRMQYKDLKIALLPDPAGGERPRLVMDFTFRHTKRYLGVKDPNTFPVPDIPQEACLLLCPQTMLLGLLFADKAFAVPDFTPAELFELRIPPGKRELVIPIDESKADLPLFRGVERTVHGVRMSSRAVTENWLRERLRPLGEITSFDWIVKPYCFRRGHGEALDSSNHISDSQRNLIMQHASSAVFQHNYLSHYVTQDTQAAYRGLEPQTAIIRVASGMSRSIDPQRPRALTKRQLATVDRRPEVVLARRRRDGLAQRVRAQYTTISRARGTAAYDTYREAHQAFLRTKKETRKTVLKEVKAQYRAEQPVSDILQQLRKGKSTGVTARASKKNMRVQELSPERKRVLAALLTFVSADAVDNVSRRSEAIDAVQTLCGRQEPGLRKLHNLKDLDEASRSPSPHPVAIACEDKDSGHDPFPARCSPTQCIFCMGDEELPIEQRTKKFRNRDGLKRHFIRKHLQYHTAGQRLRCPHPRCVDVWLNSADHLRNHAETLHGTPT</sequence>
<dbReference type="OrthoDB" id="4485682at2759"/>
<organism evidence="2">
    <name type="scientific">Dissoconium aciculare CBS 342.82</name>
    <dbReference type="NCBI Taxonomy" id="1314786"/>
    <lineage>
        <taxon>Eukaryota</taxon>
        <taxon>Fungi</taxon>
        <taxon>Dikarya</taxon>
        <taxon>Ascomycota</taxon>
        <taxon>Pezizomycotina</taxon>
        <taxon>Dothideomycetes</taxon>
        <taxon>Dothideomycetidae</taxon>
        <taxon>Mycosphaerellales</taxon>
        <taxon>Dissoconiaceae</taxon>
        <taxon>Dissoconium</taxon>
    </lineage>
</organism>
<dbReference type="InterPro" id="IPR021842">
    <property type="entry name" value="DUF3435"/>
</dbReference>
<dbReference type="Pfam" id="PF11917">
    <property type="entry name" value="DUF3435"/>
    <property type="match status" value="1"/>
</dbReference>
<dbReference type="AlphaFoldDB" id="A0A6J3LQ64"/>
<proteinExistence type="predicted"/>
<dbReference type="Proteomes" id="UP000504637">
    <property type="component" value="Unplaced"/>
</dbReference>
<evidence type="ECO:0000313" key="1">
    <source>
        <dbReference type="Proteomes" id="UP000504637"/>
    </source>
</evidence>
<dbReference type="GeneID" id="54363919"/>
<protein>
    <recommendedName>
        <fullName evidence="3">C2H2-type domain-containing protein</fullName>
    </recommendedName>
</protein>
<accession>A0A6J3LQ64</accession>
<reference evidence="2" key="3">
    <citation type="submission" date="2025-08" db="UniProtKB">
        <authorList>
            <consortium name="RefSeq"/>
        </authorList>
    </citation>
    <scope>IDENTIFICATION</scope>
    <source>
        <strain evidence="2">CBS 342.82</strain>
    </source>
</reference>
<gene>
    <name evidence="2" type="ORF">K489DRAFT_385510</name>
</gene>
<reference evidence="2" key="2">
    <citation type="submission" date="2020-04" db="EMBL/GenBank/DDBJ databases">
        <authorList>
            <consortium name="NCBI Genome Project"/>
        </authorList>
    </citation>
    <scope>NUCLEOTIDE SEQUENCE</scope>
    <source>
        <strain evidence="2">CBS 342.82</strain>
    </source>
</reference>
<name>A0A6J3LQ64_9PEZI</name>
<dbReference type="PANTHER" id="PTHR37535:SF2">
    <property type="entry name" value="FINGER DOMAIN PROTEIN, PUTATIVE (AFU_ORTHOLOGUE AFUA_6G09300)-RELATED"/>
    <property type="match status" value="1"/>
</dbReference>
<evidence type="ECO:0000313" key="2">
    <source>
        <dbReference type="RefSeq" id="XP_033454824.1"/>
    </source>
</evidence>
<evidence type="ECO:0008006" key="3">
    <source>
        <dbReference type="Google" id="ProtNLM"/>
    </source>
</evidence>
<dbReference type="RefSeq" id="XP_033454824.1">
    <property type="nucleotide sequence ID" value="XM_033606119.1"/>
</dbReference>
<dbReference type="PANTHER" id="PTHR37535">
    <property type="entry name" value="FLUG DOMAIN PROTEIN"/>
    <property type="match status" value="1"/>
</dbReference>
<keyword evidence="1" id="KW-1185">Reference proteome</keyword>